<dbReference type="EMBL" id="LR130779">
    <property type="protein sequence ID" value="VDN62603.1"/>
    <property type="molecule type" value="Genomic_DNA"/>
</dbReference>
<protein>
    <submittedName>
        <fullName evidence="1">Uncharacterized protein</fullName>
    </submittedName>
</protein>
<gene>
    <name evidence="1" type="ORF">POT9AD_1616</name>
</gene>
<sequence>MLQKEKHYHLEMHSKQWDKAPWQSPPIY</sequence>
<evidence type="ECO:0000313" key="1">
    <source>
        <dbReference type="EMBL" id="VDN62603.1"/>
    </source>
</evidence>
<reference evidence="1" key="1">
    <citation type="submission" date="2018-11" db="EMBL/GenBank/DDBJ databases">
        <authorList>
            <consortium name="Genoscope - CEA"/>
            <person name="William W."/>
        </authorList>
    </citation>
    <scope>NUCLEOTIDE SEQUENCE [LARGE SCALE GENOMIC DNA]</scope>
    <source>
        <strain evidence="1">T9AD</strain>
    </source>
</reference>
<proteinExistence type="predicted"/>
<dbReference type="AlphaFoldDB" id="A0A653B1V7"/>
<organism evidence="1">
    <name type="scientific">Ectopseudomonas oleovorans</name>
    <name type="common">Pseudomonas oleovorans</name>
    <dbReference type="NCBI Taxonomy" id="301"/>
    <lineage>
        <taxon>Bacteria</taxon>
        <taxon>Pseudomonadati</taxon>
        <taxon>Pseudomonadota</taxon>
        <taxon>Gammaproteobacteria</taxon>
        <taxon>Pseudomonadales</taxon>
        <taxon>Pseudomonadaceae</taxon>
        <taxon>Ectopseudomonas</taxon>
    </lineage>
</organism>
<accession>A0A653B1V7</accession>
<name>A0A653B1V7_ECTOL</name>